<gene>
    <name evidence="2" type="ORF">ETB97_009411</name>
</gene>
<feature type="region of interest" description="Disordered" evidence="1">
    <location>
        <begin position="41"/>
        <end position="88"/>
    </location>
</feature>
<protein>
    <submittedName>
        <fullName evidence="2">Uncharacterized protein</fullName>
    </submittedName>
</protein>
<organism evidence="2 3">
    <name type="scientific">Petromyces alliaceus</name>
    <name type="common">Aspergillus alliaceus</name>
    <dbReference type="NCBI Taxonomy" id="209559"/>
    <lineage>
        <taxon>Eukaryota</taxon>
        <taxon>Fungi</taxon>
        <taxon>Dikarya</taxon>
        <taxon>Ascomycota</taxon>
        <taxon>Pezizomycotina</taxon>
        <taxon>Eurotiomycetes</taxon>
        <taxon>Eurotiomycetidae</taxon>
        <taxon>Eurotiales</taxon>
        <taxon>Aspergillaceae</taxon>
        <taxon>Aspergillus</taxon>
        <taxon>Aspergillus subgen. Circumdati</taxon>
    </lineage>
</organism>
<comment type="caution">
    <text evidence="2">The sequence shown here is derived from an EMBL/GenBank/DDBJ whole genome shotgun (WGS) entry which is preliminary data.</text>
</comment>
<dbReference type="EMBL" id="SPNV01000045">
    <property type="protein sequence ID" value="KAF5863776.1"/>
    <property type="molecule type" value="Genomic_DNA"/>
</dbReference>
<evidence type="ECO:0000313" key="3">
    <source>
        <dbReference type="Proteomes" id="UP000541154"/>
    </source>
</evidence>
<reference evidence="2 3" key="1">
    <citation type="submission" date="2019-04" db="EMBL/GenBank/DDBJ databases">
        <title>Aspergillus burnettii sp. nov., novel species from soil in southeast Queensland.</title>
        <authorList>
            <person name="Gilchrist C.L.M."/>
            <person name="Pitt J.I."/>
            <person name="Lange L."/>
            <person name="Lacey H.J."/>
            <person name="Vuong D."/>
            <person name="Midgley D.J."/>
            <person name="Greenfield P."/>
            <person name="Bradbury M."/>
            <person name="Lacey E."/>
            <person name="Busk P.K."/>
            <person name="Pilgaard B."/>
            <person name="Chooi Y.H."/>
            <person name="Piggott A.M."/>
        </authorList>
    </citation>
    <scope>NUCLEOTIDE SEQUENCE [LARGE SCALE GENOMIC DNA]</scope>
    <source>
        <strain evidence="2 3">FRR 5400</strain>
    </source>
</reference>
<dbReference type="AlphaFoldDB" id="A0A8H6E8Y0"/>
<proteinExistence type="predicted"/>
<evidence type="ECO:0000256" key="1">
    <source>
        <dbReference type="SAM" id="MobiDB-lite"/>
    </source>
</evidence>
<name>A0A8H6E8Y0_PETAA</name>
<sequence>MNPFYLCYPSISLRVFSHQALHQNTKTYNVFHHLLIPQSPNPTIINPASSPGSTEEEAQPAPQAHPSYEKTPPHCPPNQGPSNYSSTTQKITTRALSNPAFMAMKKKPVSSPKLVGETFGQAFFWRVKEVPDKGYMYVSPGLAEKEVVREALPEKISFKLAGLDYLLVEGRVAAERFSGLGKNVVCKVVDGIGVPHYWDHTAKTEEEKRLRDVVYREAADEIKEVWEVAK</sequence>
<evidence type="ECO:0000313" key="2">
    <source>
        <dbReference type="EMBL" id="KAF5863776.1"/>
    </source>
</evidence>
<dbReference type="Proteomes" id="UP000541154">
    <property type="component" value="Unassembled WGS sequence"/>
</dbReference>
<feature type="compositionally biased region" description="Polar residues" evidence="1">
    <location>
        <begin position="41"/>
        <end position="53"/>
    </location>
</feature>
<accession>A0A8H6E8Y0</accession>
<keyword evidence="3" id="KW-1185">Reference proteome</keyword>